<dbReference type="Pfam" id="PF12008">
    <property type="entry name" value="EcoR124_C"/>
    <property type="match status" value="1"/>
</dbReference>
<dbReference type="Gene3D" id="3.90.1570.50">
    <property type="match status" value="2"/>
</dbReference>
<dbReference type="Proteomes" id="UP000095342">
    <property type="component" value="Chromosome"/>
</dbReference>
<comment type="catalytic activity">
    <reaction evidence="1 10">
        <text>Endonucleolytic cleavage of DNA to give random double-stranded fragments with terminal 5'-phosphates, ATP is simultaneously hydrolyzed.</text>
        <dbReference type="EC" id="3.1.21.3"/>
    </reaction>
</comment>
<evidence type="ECO:0000256" key="3">
    <source>
        <dbReference type="ARBA" id="ARBA00022722"/>
    </source>
</evidence>
<feature type="domain" description="Helicase ATP-binding" evidence="11">
    <location>
        <begin position="314"/>
        <end position="459"/>
    </location>
</feature>
<dbReference type="SUPFAM" id="SSF52540">
    <property type="entry name" value="P-loop containing nucleoside triphosphate hydrolases"/>
    <property type="match status" value="1"/>
</dbReference>
<evidence type="ECO:0000256" key="1">
    <source>
        <dbReference type="ARBA" id="ARBA00000851"/>
    </source>
</evidence>
<dbReference type="InterPro" id="IPR014001">
    <property type="entry name" value="Helicase_ATP-bd"/>
</dbReference>
<evidence type="ECO:0000256" key="6">
    <source>
        <dbReference type="ARBA" id="ARBA00022759"/>
    </source>
</evidence>
<dbReference type="Pfam" id="PF22679">
    <property type="entry name" value="T1R_D3-like"/>
    <property type="match status" value="1"/>
</dbReference>
<evidence type="ECO:0000256" key="2">
    <source>
        <dbReference type="ARBA" id="ARBA00008598"/>
    </source>
</evidence>
<dbReference type="Gene3D" id="3.40.50.300">
    <property type="entry name" value="P-loop containing nucleotide triphosphate hydrolases"/>
    <property type="match status" value="2"/>
</dbReference>
<dbReference type="InterPro" id="IPR007409">
    <property type="entry name" value="Restrct_endonuc_type1_HsdR_N"/>
</dbReference>
<dbReference type="GO" id="GO:0003677">
    <property type="term" value="F:DNA binding"/>
    <property type="evidence" value="ECO:0007669"/>
    <property type="project" value="UniProtKB-KW"/>
</dbReference>
<dbReference type="GO" id="GO:0005524">
    <property type="term" value="F:ATP binding"/>
    <property type="evidence" value="ECO:0007669"/>
    <property type="project" value="UniProtKB-KW"/>
</dbReference>
<dbReference type="NCBIfam" id="TIGR00348">
    <property type="entry name" value="hsdR"/>
    <property type="match status" value="1"/>
</dbReference>
<dbReference type="PROSITE" id="PS51192">
    <property type="entry name" value="HELICASE_ATP_BIND_1"/>
    <property type="match status" value="1"/>
</dbReference>
<dbReference type="AlphaFoldDB" id="A0A1D8KA40"/>
<evidence type="ECO:0000313" key="12">
    <source>
        <dbReference type="EMBL" id="AOV17843.1"/>
    </source>
</evidence>
<dbReference type="EMBL" id="CP017448">
    <property type="protein sequence ID" value="AOV17843.1"/>
    <property type="molecule type" value="Genomic_DNA"/>
</dbReference>
<dbReference type="InterPro" id="IPR040980">
    <property type="entry name" value="SWI2_SNF2"/>
</dbReference>
<keyword evidence="8 10" id="KW-0067">ATP-binding</keyword>
<dbReference type="SMART" id="SM00487">
    <property type="entry name" value="DEXDc"/>
    <property type="match status" value="1"/>
</dbReference>
<dbReference type="GO" id="GO:0004386">
    <property type="term" value="F:helicase activity"/>
    <property type="evidence" value="ECO:0007669"/>
    <property type="project" value="UniProtKB-KW"/>
</dbReference>
<keyword evidence="4 10" id="KW-0547">Nucleotide-binding</keyword>
<organism evidence="12 13">
    <name type="scientific">Acidihalobacter aeolianus</name>
    <dbReference type="NCBI Taxonomy" id="2792603"/>
    <lineage>
        <taxon>Bacteria</taxon>
        <taxon>Pseudomonadati</taxon>
        <taxon>Pseudomonadota</taxon>
        <taxon>Gammaproteobacteria</taxon>
        <taxon>Chromatiales</taxon>
        <taxon>Ectothiorhodospiraceae</taxon>
        <taxon>Acidihalobacter</taxon>
    </lineage>
</organism>
<dbReference type="Pfam" id="PF04313">
    <property type="entry name" value="HSDR_N"/>
    <property type="match status" value="1"/>
</dbReference>
<dbReference type="Pfam" id="PF18766">
    <property type="entry name" value="SWI2_SNF2"/>
    <property type="match status" value="1"/>
</dbReference>
<gene>
    <name evidence="12" type="ORF">BJI67_12965</name>
</gene>
<dbReference type="RefSeq" id="WP_070073373.1">
    <property type="nucleotide sequence ID" value="NZ_CP017448.1"/>
</dbReference>
<comment type="function">
    <text evidence="10">Subunit R is required for both nuclease and ATPase activities, but not for modification.</text>
</comment>
<evidence type="ECO:0000256" key="10">
    <source>
        <dbReference type="RuleBase" id="RU364115"/>
    </source>
</evidence>
<dbReference type="CDD" id="cd22332">
    <property type="entry name" value="HsdR_N"/>
    <property type="match status" value="1"/>
</dbReference>
<dbReference type="InterPro" id="IPR051268">
    <property type="entry name" value="Type-I_R_enzyme_R_subunit"/>
</dbReference>
<keyword evidence="3" id="KW-0540">Nuclease</keyword>
<dbReference type="Gene3D" id="1.20.58.2040">
    <property type="match status" value="1"/>
</dbReference>
<dbReference type="CDD" id="cd18030">
    <property type="entry name" value="DEXHc_RE_I_HsdR"/>
    <property type="match status" value="1"/>
</dbReference>
<comment type="subunit">
    <text evidence="10">The type I restriction/modification system is composed of three polypeptides R, M and S.</text>
</comment>
<dbReference type="PANTHER" id="PTHR30195:SF16">
    <property type="entry name" value="TYPE I RESTRICTION ENZYME ENDONUCLEASE SUBUNIT"/>
    <property type="match status" value="1"/>
</dbReference>
<keyword evidence="13" id="KW-1185">Reference proteome</keyword>
<name>A0A1D8KA40_9GAMM</name>
<evidence type="ECO:0000256" key="7">
    <source>
        <dbReference type="ARBA" id="ARBA00022801"/>
    </source>
</evidence>
<evidence type="ECO:0000256" key="4">
    <source>
        <dbReference type="ARBA" id="ARBA00022741"/>
    </source>
</evidence>
<protein>
    <recommendedName>
        <fullName evidence="10">Type I restriction enzyme endonuclease subunit</fullName>
        <shortName evidence="10">R protein</shortName>
        <ecNumber evidence="10">3.1.21.3</ecNumber>
    </recommendedName>
</protein>
<reference evidence="12 13" key="1">
    <citation type="submission" date="2016-09" db="EMBL/GenBank/DDBJ databases">
        <title>Acidihalobacter prosperus V6 (DSM14174).</title>
        <authorList>
            <person name="Khaleque H.N."/>
            <person name="Ramsay J.P."/>
            <person name="Murphy R.J.T."/>
            <person name="Kaksonen A.H."/>
            <person name="Boxall N.J."/>
            <person name="Watkin E.L.J."/>
        </authorList>
    </citation>
    <scope>NUCLEOTIDE SEQUENCE [LARGE SCALE GENOMIC DNA]</scope>
    <source>
        <strain evidence="12 13">V6</strain>
    </source>
</reference>
<dbReference type="KEGG" id="aaeo:BJI67_12965"/>
<proteinExistence type="inferred from homology"/>
<dbReference type="PANTHER" id="PTHR30195">
    <property type="entry name" value="TYPE I SITE-SPECIFIC DEOXYRIBONUCLEASE PROTEIN SUBUNIT M AND R"/>
    <property type="match status" value="1"/>
</dbReference>
<keyword evidence="7 10" id="KW-0378">Hydrolase</keyword>
<dbReference type="REBASE" id="162212">
    <property type="entry name" value="AprV6ORF12985P"/>
</dbReference>
<accession>A0A1D8KA40</accession>
<comment type="similarity">
    <text evidence="2 10">Belongs to the HsdR family.</text>
</comment>
<keyword evidence="12" id="KW-0347">Helicase</keyword>
<dbReference type="InterPro" id="IPR055180">
    <property type="entry name" value="HsdR_RecA-like_helicase_dom_2"/>
</dbReference>
<evidence type="ECO:0000256" key="8">
    <source>
        <dbReference type="ARBA" id="ARBA00022840"/>
    </source>
</evidence>
<evidence type="ECO:0000256" key="9">
    <source>
        <dbReference type="ARBA" id="ARBA00023125"/>
    </source>
</evidence>
<keyword evidence="5 10" id="KW-0680">Restriction system</keyword>
<evidence type="ECO:0000313" key="13">
    <source>
        <dbReference type="Proteomes" id="UP000095342"/>
    </source>
</evidence>
<dbReference type="GO" id="GO:0009307">
    <property type="term" value="P:DNA restriction-modification system"/>
    <property type="evidence" value="ECO:0007669"/>
    <property type="project" value="UniProtKB-KW"/>
</dbReference>
<evidence type="ECO:0000256" key="5">
    <source>
        <dbReference type="ARBA" id="ARBA00022747"/>
    </source>
</evidence>
<dbReference type="EC" id="3.1.21.3" evidence="10"/>
<evidence type="ECO:0000259" key="11">
    <source>
        <dbReference type="PROSITE" id="PS51192"/>
    </source>
</evidence>
<dbReference type="InterPro" id="IPR027417">
    <property type="entry name" value="P-loop_NTPase"/>
</dbReference>
<keyword evidence="9 10" id="KW-0238">DNA-binding</keyword>
<dbReference type="InterPro" id="IPR022625">
    <property type="entry name" value="TypeI_RM_Rsu_C"/>
</dbReference>
<dbReference type="GO" id="GO:0009035">
    <property type="term" value="F:type I site-specific deoxyribonuclease activity"/>
    <property type="evidence" value="ECO:0007669"/>
    <property type="project" value="UniProtKB-EC"/>
</dbReference>
<keyword evidence="6" id="KW-0255">Endonuclease</keyword>
<dbReference type="InterPro" id="IPR004473">
    <property type="entry name" value="Restrct_endonuc_typeI_HsdR"/>
</dbReference>
<sequence length="1011" mass="115178">MSEDLKPHRYEPIALSDESTVVAEFVPEPRVRESDYQSEAALERDFIAQLQKQAYAYLPITSEADLIANLRAQLAALNRIAFSDAEWQRFFSTCIAGANDGIVEKTARIQEDHVQLLRRDDGTVKNVYLIDKQHIHNNRLQVINQYEAEGRRATRFDVTILVNGLPMVHVELKRRGVDIREAFNQINRYQRDSFWAGSGLFEYVQLFVISNGTLTKYYSNTVRNGHLAEQRGKCGRNKTSNSFAFTIWWADAKNRPITELDGFTKTFFAKHTMLNILTRYCVFDVDRKLLVMRPYQIVAAEQILQRIATSTNHRQLGSVAAGGYIWHTTGSGKTLTSFKAAQLARGLPEIDKVLFVVDRKDLDYQTMREYERFEKGAANSNTSTAVLQKQLEDPNARIIITTIQKLSRFVANNRKHPVYDAHVVVIFDECHRSQFGEMHAEITRVFKRYHLFGFTGTPIFAENAGSGGNPLRRTTAQAFGDKLHTYTIVDAINDRNVLPFRIDYINTIKTADHIKDKQVPAIDTERALLAPERIGQIVRYIREHFDQKTKHSASYKMHDRRLAGFNSLFATASIDAARRYYSEFKAQQAELPAAQRLKVGLIYSFAANEDDPDGLLGEEAFETDGLDQSARDFLEAAIQDYNALFSTSFDTSADKFQNYYKDLSQRLKTRELDLVIVVNMFLTGFDATTLNTLWVDKNLKAHGLIQAYSRTNRILNSVKTYGNIVSFRNLEQATNDALALFGNKDAKGIVLLKPYAEYYAEYQGKVAELQALYPLDTPIIGEAAKKSFIKLFGAILRLKNILTAFDDFAGNEILSQRDFQDYQSLYLNLYAEFRNASEVEKESINDDVVFEIELIKQVEINVDYILMLVEQYLKKKGTGKDKEIRANIERAVDASPSLRNKKDLIEQFVDTVSNKCEVDTQWQDFVVAKKAEELERIIQDENLDAEEARAFIDNAFRDGAIPTTGTTITKVLPPVSRFSKDNGHGRKKQAVLEKLGTFFERYFGLVGDTVD</sequence>
<dbReference type="CDD" id="cd18800">
    <property type="entry name" value="SF2_C_EcoR124I-like"/>
    <property type="match status" value="1"/>
</dbReference>